<keyword evidence="2" id="KW-1185">Reference proteome</keyword>
<dbReference type="OrthoDB" id="2506088at2759"/>
<protein>
    <submittedName>
        <fullName evidence="1">Uncharacterized protein</fullName>
    </submittedName>
</protein>
<dbReference type="EMBL" id="CACRXK020009151">
    <property type="protein sequence ID" value="CAB4016524.1"/>
    <property type="molecule type" value="Genomic_DNA"/>
</dbReference>
<dbReference type="Proteomes" id="UP001152795">
    <property type="component" value="Unassembled WGS sequence"/>
</dbReference>
<dbReference type="PANTHER" id="PTHR31912">
    <property type="entry name" value="IP13529P"/>
    <property type="match status" value="1"/>
</dbReference>
<organism evidence="1 2">
    <name type="scientific">Paramuricea clavata</name>
    <name type="common">Red gorgonian</name>
    <name type="synonym">Violescent sea-whip</name>
    <dbReference type="NCBI Taxonomy" id="317549"/>
    <lineage>
        <taxon>Eukaryota</taxon>
        <taxon>Metazoa</taxon>
        <taxon>Cnidaria</taxon>
        <taxon>Anthozoa</taxon>
        <taxon>Octocorallia</taxon>
        <taxon>Malacalcyonacea</taxon>
        <taxon>Plexauridae</taxon>
        <taxon>Paramuricea</taxon>
    </lineage>
</organism>
<sequence length="863" mass="98630">MKRVRSVVESCHLCDVHFESNNGYIKHCETRNHKHKLLVKNAATMVIDEEIDNSFPTKTVPEIPPFFPFTSQGDQQEMMATPLIFEDDSQDNPSSPIQHEMDAEDNVNEKSNLFYPFPDEKFFLLYCYSHGIMRPKSRADLDFLWMMLDRFGVNPPLLDSVLSFKIDGLEDMLPLNKAYGEGHPFYWIPPSKIIQMQLATPTIAQQIARYPEKTQNIIEEMYQGRKWHICEQFHTTSATVHNKTIFVDDVIQYTSRQGNRAYGKVQNFFAQKVDDCLKSMCEVLKVNVHPVHPDHLVITDEIEDLDINDINGITTAPLSFKEIDGQIYHLTPEEIDFHCTPHPSKAAAGELESGMMMYDVLSGNEIFVQCPILCVACDNPRASEICHHLGSTAKHFCRDCDATKENATEIGNARTDEAIKNTIVLLKMQDLKMQKKLLRRETGVTECGGQFDELKTFDATEQTPIEILHTILLGSEKYLLGKTMKTLSAANKMKIKARIEAFDFSAFPQKIASSITRMHGSLVGRDCKVWAKVAVFLLMDIVSDDELEVWYNLSDIFAIAYNPCVNRDDREKMDMAISHFLETVENVHPEFLRKPKIHMLLHLPDDIFNFGPAIGFATERFEALNSIIRQINVFSNRQACSRDIGKKFVQHQIQKFVLNGGCWGVDYRKCASQQLQHLAKSPKLAKFMYQDDPKTNSEKEIYQPGSLRLGKYTNGRLQKLHIDAVFSTPAIEEHLSNINCFGEFDGAVKLLSSDGNKNWVQVTSYCMQHDETGQVQLGRFNCPVLEKTNRKEIIPSTSVEQRVNVVHDCSNQCKFEVSGKDMVEEREVVSHETMTYQHDLTNNRYLLNRFFLGGSTMRFVFNA</sequence>
<gene>
    <name evidence="1" type="ORF">PACLA_8A071023</name>
</gene>
<comment type="caution">
    <text evidence="1">The sequence shown here is derived from an EMBL/GenBank/DDBJ whole genome shotgun (WGS) entry which is preliminary data.</text>
</comment>
<evidence type="ECO:0000313" key="2">
    <source>
        <dbReference type="Proteomes" id="UP001152795"/>
    </source>
</evidence>
<name>A0A7D9IYR5_PARCT</name>
<proteinExistence type="predicted"/>
<evidence type="ECO:0000313" key="1">
    <source>
        <dbReference type="EMBL" id="CAB4016524.1"/>
    </source>
</evidence>
<accession>A0A7D9IYR5</accession>
<dbReference type="AlphaFoldDB" id="A0A7D9IYR5"/>
<reference evidence="1" key="1">
    <citation type="submission" date="2020-04" db="EMBL/GenBank/DDBJ databases">
        <authorList>
            <person name="Alioto T."/>
            <person name="Alioto T."/>
            <person name="Gomez Garrido J."/>
        </authorList>
    </citation>
    <scope>NUCLEOTIDE SEQUENCE</scope>
    <source>
        <strain evidence="1">A484AB</strain>
    </source>
</reference>
<dbReference type="PANTHER" id="PTHR31912:SF34">
    <property type="entry name" value="NOTOCHORD-RELATED PROTEIN"/>
    <property type="match status" value="1"/>
</dbReference>